<gene>
    <name evidence="1" type="ORF">CUT44_12140</name>
</gene>
<evidence type="ECO:0000313" key="2">
    <source>
        <dbReference type="Proteomes" id="UP000230407"/>
    </source>
</evidence>
<sequence length="104" mass="10601">MTGSPGTCPGGPAHLEWWANPLTCLARVPVGVTVTADGVRYAALPPARGPADDPADDEVLGILVEAGDPVLTLRSADGSTEPVTVERTGEPGRLRLTACREAGG</sequence>
<protein>
    <submittedName>
        <fullName evidence="1">Uncharacterized protein</fullName>
    </submittedName>
</protein>
<evidence type="ECO:0000313" key="1">
    <source>
        <dbReference type="EMBL" id="PJE97429.1"/>
    </source>
</evidence>
<proteinExistence type="predicted"/>
<dbReference type="Proteomes" id="UP000230407">
    <property type="component" value="Unassembled WGS sequence"/>
</dbReference>
<keyword evidence="2" id="KW-1185">Reference proteome</keyword>
<accession>A0A2M8LZR2</accession>
<dbReference type="RefSeq" id="WP_100201971.1">
    <property type="nucleotide sequence ID" value="NZ_PGGW01000040.1"/>
</dbReference>
<comment type="caution">
    <text evidence="1">The sequence shown here is derived from an EMBL/GenBank/DDBJ whole genome shotgun (WGS) entry which is preliminary data.</text>
</comment>
<name>A0A2M8LZR2_9ACTN</name>
<reference evidence="1 2" key="1">
    <citation type="submission" date="2017-11" db="EMBL/GenBank/DDBJ databases">
        <title>Streptomyces carmine sp. nov., a novel actinomycete isolated from Sophora alopecuroides in Xinjiang, China.</title>
        <authorList>
            <person name="Wang Y."/>
            <person name="Luo X."/>
            <person name="Wan C."/>
            <person name="Zhang L."/>
        </authorList>
    </citation>
    <scope>NUCLEOTIDE SEQUENCE [LARGE SCALE GENOMIC DNA]</scope>
    <source>
        <strain evidence="1 2">TRM SA0054</strain>
    </source>
</reference>
<dbReference type="EMBL" id="PGGW01000040">
    <property type="protein sequence ID" value="PJE97429.1"/>
    <property type="molecule type" value="Genomic_DNA"/>
</dbReference>
<organism evidence="1 2">
    <name type="scientific">Streptomyces carminius</name>
    <dbReference type="NCBI Taxonomy" id="2665496"/>
    <lineage>
        <taxon>Bacteria</taxon>
        <taxon>Bacillati</taxon>
        <taxon>Actinomycetota</taxon>
        <taxon>Actinomycetes</taxon>
        <taxon>Kitasatosporales</taxon>
        <taxon>Streptomycetaceae</taxon>
        <taxon>Streptomyces</taxon>
    </lineage>
</organism>
<dbReference type="AlphaFoldDB" id="A0A2M8LZR2"/>